<feature type="transmembrane region" description="Helical" evidence="1">
    <location>
        <begin position="15"/>
        <end position="38"/>
    </location>
</feature>
<name>A0A0G1NME5_9BACT</name>
<dbReference type="Proteomes" id="UP000034107">
    <property type="component" value="Unassembled WGS sequence"/>
</dbReference>
<organism evidence="2 3">
    <name type="scientific">Candidatus Nomurabacteria bacterium GW2011_GWA1_46_11</name>
    <dbReference type="NCBI Taxonomy" id="1618732"/>
    <lineage>
        <taxon>Bacteria</taxon>
        <taxon>Candidatus Nomuraibacteriota</taxon>
    </lineage>
</organism>
<comment type="caution">
    <text evidence="2">The sequence shown here is derived from an EMBL/GenBank/DDBJ whole genome shotgun (WGS) entry which is preliminary data.</text>
</comment>
<accession>A0A0G1NME5</accession>
<sequence length="218" mass="23404">MKFRDYIKSDKGQSIFEILIAMAIAALIVGSSVTAIMVSSRSGSATVASQKAYSIANETLNNTRSFAESSWADLYTQNKGDVYQYHLAVVSTSSTSTILGIATGTEAVSFTSSSTEENINYTSWFTIDNVLRNSSNWIAGSGISDPTTQKITAHVSWTASGGTKQIDLVTYVSRVRTRSITFDDWSGSSGVTTPVTRPTNDYYSITGVTITAGGDITY</sequence>
<gene>
    <name evidence="2" type="ORF">UX31_C0013G0018</name>
</gene>
<dbReference type="EMBL" id="LCLS01000013">
    <property type="protein sequence ID" value="KKU21744.1"/>
    <property type="molecule type" value="Genomic_DNA"/>
</dbReference>
<keyword evidence="1" id="KW-1133">Transmembrane helix</keyword>
<dbReference type="AlphaFoldDB" id="A0A0G1NME5"/>
<evidence type="ECO:0000313" key="3">
    <source>
        <dbReference type="Proteomes" id="UP000034107"/>
    </source>
</evidence>
<keyword evidence="1" id="KW-0472">Membrane</keyword>
<evidence type="ECO:0000256" key="1">
    <source>
        <dbReference type="SAM" id="Phobius"/>
    </source>
</evidence>
<protein>
    <submittedName>
        <fullName evidence="2">Uncharacterized protein</fullName>
    </submittedName>
</protein>
<proteinExistence type="predicted"/>
<evidence type="ECO:0000313" key="2">
    <source>
        <dbReference type="EMBL" id="KKU21744.1"/>
    </source>
</evidence>
<reference evidence="2 3" key="1">
    <citation type="journal article" date="2015" name="Nature">
        <title>rRNA introns, odd ribosomes, and small enigmatic genomes across a large radiation of phyla.</title>
        <authorList>
            <person name="Brown C.T."/>
            <person name="Hug L.A."/>
            <person name="Thomas B.C."/>
            <person name="Sharon I."/>
            <person name="Castelle C.J."/>
            <person name="Singh A."/>
            <person name="Wilkins M.J."/>
            <person name="Williams K.H."/>
            <person name="Banfield J.F."/>
        </authorList>
    </citation>
    <scope>NUCLEOTIDE SEQUENCE [LARGE SCALE GENOMIC DNA]</scope>
</reference>
<keyword evidence="1" id="KW-0812">Transmembrane</keyword>